<dbReference type="PANTHER" id="PTHR31623:SF110">
    <property type="entry name" value="VINORINE SYNTHASE-LIKE"/>
    <property type="match status" value="1"/>
</dbReference>
<dbReference type="Pfam" id="PF02458">
    <property type="entry name" value="Transferase"/>
    <property type="match status" value="1"/>
</dbReference>
<reference evidence="5" key="1">
    <citation type="submission" date="2023-03" db="EMBL/GenBank/DDBJ databases">
        <title>Chromosome-scale reference genome and RAD-based genetic map of yellow starthistle (Centaurea solstitialis) reveal putative structural variation and QTLs associated with invader traits.</title>
        <authorList>
            <person name="Reatini B."/>
            <person name="Cang F.A."/>
            <person name="Jiang Q."/>
            <person name="Mckibben M.T.W."/>
            <person name="Barker M.S."/>
            <person name="Rieseberg L.H."/>
            <person name="Dlugosch K.M."/>
        </authorList>
    </citation>
    <scope>NUCLEOTIDE SEQUENCE</scope>
    <source>
        <strain evidence="5">CAN-66</strain>
        <tissue evidence="5">Leaf</tissue>
    </source>
</reference>
<evidence type="ECO:0000313" key="5">
    <source>
        <dbReference type="EMBL" id="KAJ9542119.1"/>
    </source>
</evidence>
<dbReference type="Gene3D" id="3.30.559.10">
    <property type="entry name" value="Chloramphenicol acetyltransferase-like domain"/>
    <property type="match status" value="2"/>
</dbReference>
<dbReference type="EMBL" id="JARYMX010000007">
    <property type="protein sequence ID" value="KAJ9542119.1"/>
    <property type="molecule type" value="Genomic_DNA"/>
</dbReference>
<gene>
    <name evidence="5" type="ORF">OSB04_028625</name>
</gene>
<evidence type="ECO:0000256" key="1">
    <source>
        <dbReference type="ARBA" id="ARBA00009861"/>
    </source>
</evidence>
<dbReference type="InterPro" id="IPR023213">
    <property type="entry name" value="CAT-like_dom_sf"/>
</dbReference>
<feature type="region of interest" description="Disordered" evidence="4">
    <location>
        <begin position="26"/>
        <end position="68"/>
    </location>
</feature>
<feature type="compositionally biased region" description="Acidic residues" evidence="4">
    <location>
        <begin position="44"/>
        <end position="57"/>
    </location>
</feature>
<comment type="caution">
    <text evidence="5">The sequence shown here is derived from an EMBL/GenBank/DDBJ whole genome shotgun (WGS) entry which is preliminary data.</text>
</comment>
<evidence type="ECO:0000256" key="2">
    <source>
        <dbReference type="ARBA" id="ARBA00022679"/>
    </source>
</evidence>
<keyword evidence="6" id="KW-1185">Reference proteome</keyword>
<evidence type="ECO:0000256" key="3">
    <source>
        <dbReference type="ARBA" id="ARBA00023315"/>
    </source>
</evidence>
<dbReference type="PANTHER" id="PTHR31623">
    <property type="entry name" value="F21J9.9"/>
    <property type="match status" value="1"/>
</dbReference>
<comment type="similarity">
    <text evidence="1">Belongs to the plant acyltransferase family.</text>
</comment>
<feature type="compositionally biased region" description="Basic and acidic residues" evidence="4">
    <location>
        <begin position="58"/>
        <end position="68"/>
    </location>
</feature>
<name>A0AA38W9G0_9ASTR</name>
<sequence length="405" mass="45893">MKITDSTNSSGISTLHAYLFEQGGDMRRRRSITTEKTAAKIENDGEDGGDRDDDERDDRERRSRETIERDDQRRDYNFLVTNHSNIICVPIVLYCPNHNGTNILQALERALALKKSLSKTLTQYYPLAGTIKNDLSIDCNDVGASYAIALVRCRLNELLSHPDHKQLNRLLPFQPSFERCSCNKCSSEHFFLIWWISIGLCVLHRVVDGAALYSFLRGWTDMACGAKEVVHPNFTAPSLFRAKDLWLREASMAMCGSWLKKGKCITKIFVFDSDSIARLKDEATRNGVKIPTSVEVVTALTWKCALAASKQTAGFQKPSCLTHLVNLQRKIASTLTKDLIGNVIWPATAKYPTNHEITLHGLVKNVRESISKIDMEFVNKAQGEKGYNARVYQRNGRNRLRRNHR</sequence>
<dbReference type="GO" id="GO:0016746">
    <property type="term" value="F:acyltransferase activity"/>
    <property type="evidence" value="ECO:0007669"/>
    <property type="project" value="UniProtKB-KW"/>
</dbReference>
<dbReference type="Proteomes" id="UP001172457">
    <property type="component" value="Chromosome 7"/>
</dbReference>
<evidence type="ECO:0000313" key="6">
    <source>
        <dbReference type="Proteomes" id="UP001172457"/>
    </source>
</evidence>
<dbReference type="AlphaFoldDB" id="A0AA38W9G0"/>
<accession>A0AA38W9G0</accession>
<keyword evidence="3" id="KW-0012">Acyltransferase</keyword>
<keyword evidence="2" id="KW-0808">Transferase</keyword>
<evidence type="ECO:0000256" key="4">
    <source>
        <dbReference type="SAM" id="MobiDB-lite"/>
    </source>
</evidence>
<organism evidence="5 6">
    <name type="scientific">Centaurea solstitialis</name>
    <name type="common">yellow star-thistle</name>
    <dbReference type="NCBI Taxonomy" id="347529"/>
    <lineage>
        <taxon>Eukaryota</taxon>
        <taxon>Viridiplantae</taxon>
        <taxon>Streptophyta</taxon>
        <taxon>Embryophyta</taxon>
        <taxon>Tracheophyta</taxon>
        <taxon>Spermatophyta</taxon>
        <taxon>Magnoliopsida</taxon>
        <taxon>eudicotyledons</taxon>
        <taxon>Gunneridae</taxon>
        <taxon>Pentapetalae</taxon>
        <taxon>asterids</taxon>
        <taxon>campanulids</taxon>
        <taxon>Asterales</taxon>
        <taxon>Asteraceae</taxon>
        <taxon>Carduoideae</taxon>
        <taxon>Cardueae</taxon>
        <taxon>Centaureinae</taxon>
        <taxon>Centaurea</taxon>
    </lineage>
</organism>
<proteinExistence type="inferred from homology"/>
<protein>
    <submittedName>
        <fullName evidence="5">Uncharacterized protein</fullName>
    </submittedName>
</protein>